<dbReference type="InterPro" id="IPR008919">
    <property type="entry name" value="Retrov_capsid_N"/>
</dbReference>
<dbReference type="PROSITE" id="PS00107">
    <property type="entry name" value="PROTEIN_KINASE_ATP"/>
    <property type="match status" value="1"/>
</dbReference>
<dbReference type="InterPro" id="IPR000719">
    <property type="entry name" value="Prot_kinase_dom"/>
</dbReference>
<name>A0A1X2H3V3_SYNRA</name>
<gene>
    <name evidence="4" type="ORF">BCR43DRAFT_526704</name>
</gene>
<reference evidence="4 5" key="1">
    <citation type="submission" date="2016-07" db="EMBL/GenBank/DDBJ databases">
        <title>Pervasive Adenine N6-methylation of Active Genes in Fungi.</title>
        <authorList>
            <consortium name="DOE Joint Genome Institute"/>
            <person name="Mondo S.J."/>
            <person name="Dannebaum R.O."/>
            <person name="Kuo R.C."/>
            <person name="Labutti K."/>
            <person name="Haridas S."/>
            <person name="Kuo A."/>
            <person name="Salamov A."/>
            <person name="Ahrendt S.R."/>
            <person name="Lipzen A."/>
            <person name="Sullivan W."/>
            <person name="Andreopoulos W.B."/>
            <person name="Clum A."/>
            <person name="Lindquist E."/>
            <person name="Daum C."/>
            <person name="Ramamoorthy G.K."/>
            <person name="Gryganskyi A."/>
            <person name="Culley D."/>
            <person name="Magnuson J.K."/>
            <person name="James T.Y."/>
            <person name="O'Malley M.A."/>
            <person name="Stajich J.E."/>
            <person name="Spatafora J.W."/>
            <person name="Visel A."/>
            <person name="Grigoriev I.V."/>
        </authorList>
    </citation>
    <scope>NUCLEOTIDE SEQUENCE [LARGE SCALE GENOMIC DNA]</scope>
    <source>
        <strain evidence="4 5">NRRL 2496</strain>
    </source>
</reference>
<evidence type="ECO:0000313" key="4">
    <source>
        <dbReference type="EMBL" id="ORY93089.1"/>
    </source>
</evidence>
<feature type="compositionally biased region" description="Polar residues" evidence="2">
    <location>
        <begin position="490"/>
        <end position="502"/>
    </location>
</feature>
<feature type="compositionally biased region" description="Low complexity" evidence="2">
    <location>
        <begin position="526"/>
        <end position="546"/>
    </location>
</feature>
<dbReference type="InParanoid" id="A0A1X2H3V3"/>
<dbReference type="OMA" id="RELQCEP"/>
<dbReference type="GO" id="GO:0005524">
    <property type="term" value="F:ATP binding"/>
    <property type="evidence" value="ECO:0007669"/>
    <property type="project" value="UniProtKB-UniRule"/>
</dbReference>
<dbReference type="STRING" id="13706.A0A1X2H3V3"/>
<dbReference type="Pfam" id="PF00069">
    <property type="entry name" value="Pkinase"/>
    <property type="match status" value="1"/>
</dbReference>
<keyword evidence="4" id="KW-0808">Transferase</keyword>
<protein>
    <submittedName>
        <fullName evidence="4">Kinase-like domain-containing protein</fullName>
    </submittedName>
</protein>
<organism evidence="4 5">
    <name type="scientific">Syncephalastrum racemosum</name>
    <name type="common">Filamentous fungus</name>
    <dbReference type="NCBI Taxonomy" id="13706"/>
    <lineage>
        <taxon>Eukaryota</taxon>
        <taxon>Fungi</taxon>
        <taxon>Fungi incertae sedis</taxon>
        <taxon>Mucoromycota</taxon>
        <taxon>Mucoromycotina</taxon>
        <taxon>Mucoromycetes</taxon>
        <taxon>Mucorales</taxon>
        <taxon>Syncephalastraceae</taxon>
        <taxon>Syncephalastrum</taxon>
    </lineage>
</organism>
<comment type="caution">
    <text evidence="4">The sequence shown here is derived from an EMBL/GenBank/DDBJ whole genome shotgun (WGS) entry which is preliminary data.</text>
</comment>
<dbReference type="GO" id="GO:0016032">
    <property type="term" value="P:viral process"/>
    <property type="evidence" value="ECO:0007669"/>
    <property type="project" value="InterPro"/>
</dbReference>
<proteinExistence type="predicted"/>
<feature type="binding site" evidence="1">
    <location>
        <position position="84"/>
    </location>
    <ligand>
        <name>ATP</name>
        <dbReference type="ChEBI" id="CHEBI:30616"/>
    </ligand>
</feature>
<dbReference type="InterPro" id="IPR011009">
    <property type="entry name" value="Kinase-like_dom_sf"/>
</dbReference>
<dbReference type="Proteomes" id="UP000242180">
    <property type="component" value="Unassembled WGS sequence"/>
</dbReference>
<dbReference type="InterPro" id="IPR050235">
    <property type="entry name" value="CK1_Ser-Thr_kinase"/>
</dbReference>
<feature type="compositionally biased region" description="Basic and acidic residues" evidence="2">
    <location>
        <begin position="480"/>
        <end position="489"/>
    </location>
</feature>
<dbReference type="InterPro" id="IPR017441">
    <property type="entry name" value="Protein_kinase_ATP_BS"/>
</dbReference>
<dbReference type="PANTHER" id="PTHR11909">
    <property type="entry name" value="CASEIN KINASE-RELATED"/>
    <property type="match status" value="1"/>
</dbReference>
<evidence type="ECO:0000256" key="1">
    <source>
        <dbReference type="PROSITE-ProRule" id="PRU10141"/>
    </source>
</evidence>
<keyword evidence="5" id="KW-1185">Reference proteome</keyword>
<sequence>MVSKAQFGSSQPMARPIPQSLEQHDAASSLLATSVSSTRSDLSEDSRHVILADRWLVNAKIGEGSFGEVFEAQDIITRELYAIKREVAATRHPRLEHEKNMYDLLAGGPGVPQTQWYGTHEDFNILVMDLLGPSLKELRQCISSMSLEIAIDLGCQMLDILEHIHQMGLVFRDMKPDNFLFPATCLLPEVETFAEEGGMAHFKYNAPTCQALFEQWRELQCEPRLSVVDFGLTTHWRDPKTGEPYEEGKRRMKNKIGTARYASLNVHRGRTHAPRDDLEGLAYLLLDMILGTLPWAGIQARNSKAGWDRMRAIKEETFISDLCAGRPQGIVDFVEYTRSLRFTQNPDYERMRHMLQGSLPGGDYSQPARSPFGGTTQSQDTQSRAESDQDPIPASQQHLRWQMRSKEKKVGWYTYKREQAPWEPETDWKNIETPAEATLSWGDTIPDAGWGKTDGSERGWAAPNEGWIATNEEWPQDTQEQEHQKDTRTDQQTTPSTWQTFASREVKRQPQQQLAENWRRSAHVISPTSTPADSSTVTATAANTSAGWVTKEDGDGWVLKGSKKNTQPTRHGQRRGRGRGGRA</sequence>
<evidence type="ECO:0000259" key="3">
    <source>
        <dbReference type="PROSITE" id="PS50011"/>
    </source>
</evidence>
<dbReference type="Gene3D" id="1.10.510.10">
    <property type="entry name" value="Transferase(Phosphotransferase) domain 1"/>
    <property type="match status" value="1"/>
</dbReference>
<feature type="domain" description="Protein kinase" evidence="3">
    <location>
        <begin position="55"/>
        <end position="356"/>
    </location>
</feature>
<feature type="region of interest" description="Disordered" evidence="2">
    <location>
        <begin position="475"/>
        <end position="583"/>
    </location>
</feature>
<dbReference type="SUPFAM" id="SSF47943">
    <property type="entry name" value="Retrovirus capsid protein, N-terminal core domain"/>
    <property type="match status" value="1"/>
</dbReference>
<dbReference type="PROSITE" id="PS50011">
    <property type="entry name" value="PROTEIN_KINASE_DOM"/>
    <property type="match status" value="1"/>
</dbReference>
<evidence type="ECO:0000256" key="2">
    <source>
        <dbReference type="SAM" id="MobiDB-lite"/>
    </source>
</evidence>
<keyword evidence="4" id="KW-0418">Kinase</keyword>
<evidence type="ECO:0000313" key="5">
    <source>
        <dbReference type="Proteomes" id="UP000242180"/>
    </source>
</evidence>
<dbReference type="SMART" id="SM00220">
    <property type="entry name" value="S_TKc"/>
    <property type="match status" value="1"/>
</dbReference>
<accession>A0A1X2H3V3</accession>
<keyword evidence="1" id="KW-0067">ATP-binding</keyword>
<dbReference type="SUPFAM" id="SSF56112">
    <property type="entry name" value="Protein kinase-like (PK-like)"/>
    <property type="match status" value="1"/>
</dbReference>
<feature type="compositionally biased region" description="Polar residues" evidence="2">
    <location>
        <begin position="373"/>
        <end position="384"/>
    </location>
</feature>
<keyword evidence="1" id="KW-0547">Nucleotide-binding</keyword>
<dbReference type="GO" id="GO:0004672">
    <property type="term" value="F:protein kinase activity"/>
    <property type="evidence" value="ECO:0007669"/>
    <property type="project" value="InterPro"/>
</dbReference>
<dbReference type="EMBL" id="MCGN01000009">
    <property type="protein sequence ID" value="ORY93089.1"/>
    <property type="molecule type" value="Genomic_DNA"/>
</dbReference>
<feature type="region of interest" description="Disordered" evidence="2">
    <location>
        <begin position="355"/>
        <end position="403"/>
    </location>
</feature>
<dbReference type="AlphaFoldDB" id="A0A1X2H3V3"/>
<feature type="compositionally biased region" description="Basic residues" evidence="2">
    <location>
        <begin position="571"/>
        <end position="583"/>
    </location>
</feature>
<dbReference type="OrthoDB" id="5979581at2759"/>